<keyword evidence="3" id="KW-1185">Reference proteome</keyword>
<reference evidence="2 3" key="1">
    <citation type="submission" date="2014-11" db="EMBL/GenBank/DDBJ databases">
        <authorList>
            <person name="Zhu J."/>
            <person name="Qi W."/>
            <person name="Song R."/>
        </authorList>
    </citation>
    <scope>NUCLEOTIDE SEQUENCE [LARGE SCALE GENOMIC DNA]</scope>
</reference>
<dbReference type="AlphaFoldDB" id="A0A0G4G494"/>
<feature type="region of interest" description="Disordered" evidence="1">
    <location>
        <begin position="22"/>
        <end position="54"/>
    </location>
</feature>
<protein>
    <submittedName>
        <fullName evidence="2">Uncharacterized protein</fullName>
    </submittedName>
</protein>
<organism evidence="2 3">
    <name type="scientific">Vitrella brassicaformis (strain CCMP3155)</name>
    <dbReference type="NCBI Taxonomy" id="1169540"/>
    <lineage>
        <taxon>Eukaryota</taxon>
        <taxon>Sar</taxon>
        <taxon>Alveolata</taxon>
        <taxon>Colpodellida</taxon>
        <taxon>Vitrellaceae</taxon>
        <taxon>Vitrella</taxon>
    </lineage>
</organism>
<dbReference type="EMBL" id="CDMY01000562">
    <property type="protein sequence ID" value="CEM23140.1"/>
    <property type="molecule type" value="Genomic_DNA"/>
</dbReference>
<proteinExistence type="predicted"/>
<sequence length="383" mass="42206">MRSIEDLLGKVNTLLVRTAQAKAGSHGAHHTTARHSRDAGLSANGSSSDGGVRGCPVISTVPLQPRRDGSVDFSSAPTEAIAADSERYIALQLGRAKMMGFTEVILAVNSRKGDADVLVQSHNGTVYGRSNAKSDGDDSVYEDYVVVPAAHGVTAHAFIVPVNNTDAQVTVLMSFRKDGACVVPFKIAGLDKSVTDPSVIDLKENAAPRPVADKRLHAGAAPPHSESPRHPPGAMPTFAAYKQLPGLPEGQADMAKRLIDGIRQGNDTAGAFESSGLDPWEYRLAKNVSVGNLWKAKDVSDFEQYYYYYYYYYPPYYYPPYYPPYYPYYPDYTYVQYGNNIYKCYYYSNTCVLVNYIYNPILPTPEPIYDPIVYPPYPTPYPP</sequence>
<evidence type="ECO:0000313" key="3">
    <source>
        <dbReference type="Proteomes" id="UP000041254"/>
    </source>
</evidence>
<gene>
    <name evidence="2" type="ORF">Vbra_16964</name>
</gene>
<evidence type="ECO:0000256" key="1">
    <source>
        <dbReference type="SAM" id="MobiDB-lite"/>
    </source>
</evidence>
<evidence type="ECO:0000313" key="2">
    <source>
        <dbReference type="EMBL" id="CEM23140.1"/>
    </source>
</evidence>
<dbReference type="VEuPathDB" id="CryptoDB:Vbra_16964"/>
<dbReference type="InParanoid" id="A0A0G4G494"/>
<name>A0A0G4G494_VITBC</name>
<dbReference type="Proteomes" id="UP000041254">
    <property type="component" value="Unassembled WGS sequence"/>
</dbReference>
<dbReference type="PhylomeDB" id="A0A0G4G494"/>
<accession>A0A0G4G494</accession>